<evidence type="ECO:0000313" key="1">
    <source>
        <dbReference type="EMBL" id="MCD9644515.1"/>
    </source>
</evidence>
<dbReference type="EMBL" id="JACEIK010004177">
    <property type="protein sequence ID" value="MCD9644515.1"/>
    <property type="molecule type" value="Genomic_DNA"/>
</dbReference>
<evidence type="ECO:0000313" key="2">
    <source>
        <dbReference type="Proteomes" id="UP000823775"/>
    </source>
</evidence>
<keyword evidence="2" id="KW-1185">Reference proteome</keyword>
<accession>A0ABS8VE90</accession>
<organism evidence="1 2">
    <name type="scientific">Datura stramonium</name>
    <name type="common">Jimsonweed</name>
    <name type="synonym">Common thornapple</name>
    <dbReference type="NCBI Taxonomy" id="4076"/>
    <lineage>
        <taxon>Eukaryota</taxon>
        <taxon>Viridiplantae</taxon>
        <taxon>Streptophyta</taxon>
        <taxon>Embryophyta</taxon>
        <taxon>Tracheophyta</taxon>
        <taxon>Spermatophyta</taxon>
        <taxon>Magnoliopsida</taxon>
        <taxon>eudicotyledons</taxon>
        <taxon>Gunneridae</taxon>
        <taxon>Pentapetalae</taxon>
        <taxon>asterids</taxon>
        <taxon>lamiids</taxon>
        <taxon>Solanales</taxon>
        <taxon>Solanaceae</taxon>
        <taxon>Solanoideae</taxon>
        <taxon>Datureae</taxon>
        <taxon>Datura</taxon>
    </lineage>
</organism>
<name>A0ABS8VE90_DATST</name>
<proteinExistence type="predicted"/>
<comment type="caution">
    <text evidence="1">The sequence shown here is derived from an EMBL/GenBank/DDBJ whole genome shotgun (WGS) entry which is preliminary data.</text>
</comment>
<sequence>MSKKCASSSASRSKAPVGWGAGYERVQQQVVQNAPSIVPAVVPVVALPTDVVMRLLHVLEALDPNHGRLSIPQTNSQAQTQVQLNVASTRTPQLTPQPT</sequence>
<gene>
    <name evidence="1" type="ORF">HAX54_032770</name>
</gene>
<reference evidence="1 2" key="1">
    <citation type="journal article" date="2021" name="BMC Genomics">
        <title>Datura genome reveals duplications of psychoactive alkaloid biosynthetic genes and high mutation rate following tissue culture.</title>
        <authorList>
            <person name="Rajewski A."/>
            <person name="Carter-House D."/>
            <person name="Stajich J."/>
            <person name="Litt A."/>
        </authorList>
    </citation>
    <scope>NUCLEOTIDE SEQUENCE [LARGE SCALE GENOMIC DNA]</scope>
    <source>
        <strain evidence="1">AR-01</strain>
    </source>
</reference>
<feature type="non-terminal residue" evidence="1">
    <location>
        <position position="99"/>
    </location>
</feature>
<protein>
    <submittedName>
        <fullName evidence="1">Uncharacterized protein</fullName>
    </submittedName>
</protein>
<dbReference type="Proteomes" id="UP000823775">
    <property type="component" value="Unassembled WGS sequence"/>
</dbReference>